<organism evidence="1 2">
    <name type="scientific">Rhodosalinus sediminis</name>
    <dbReference type="NCBI Taxonomy" id="1940533"/>
    <lineage>
        <taxon>Bacteria</taxon>
        <taxon>Pseudomonadati</taxon>
        <taxon>Pseudomonadota</taxon>
        <taxon>Alphaproteobacteria</taxon>
        <taxon>Rhodobacterales</taxon>
        <taxon>Paracoccaceae</taxon>
        <taxon>Rhodosalinus</taxon>
    </lineage>
</organism>
<dbReference type="GO" id="GO:0016787">
    <property type="term" value="F:hydrolase activity"/>
    <property type="evidence" value="ECO:0007669"/>
    <property type="project" value="UniProtKB-KW"/>
</dbReference>
<dbReference type="Pfam" id="PF05013">
    <property type="entry name" value="FGase"/>
    <property type="match status" value="1"/>
</dbReference>
<sequence>MPEAAYHIEMPARRTSCVVFASPHSGRDYPAAFLRRTVLDDLSVRSSEDAYVDRLFDCAPEFGAPLLAAGAPRAYVDLNRSAEELDPALIEGVRRGSHNPRVTSGLGVIPRVVANGRAIYRGKLTRAEAERRIADIWRPYHAELARQLSEAHRAHGLAALIDCHSMPHEAVDGIARGGARRPEIVLGDRFGASAASEVVDRVEAAFVAAGLTVVRNAPFAGAYVAQHYGRPSRGQHVVQVEIDRAIYMDEKAIRPNAGFAAFRTLLRDVVAEIAALGGSAEAAVPLAAE</sequence>
<keyword evidence="1" id="KW-0378">Hydrolase</keyword>
<protein>
    <submittedName>
        <fullName evidence="1">N-formylglutamate amidohydrolase</fullName>
    </submittedName>
</protein>
<dbReference type="InterPro" id="IPR007709">
    <property type="entry name" value="N-FG_amidohydro"/>
</dbReference>
<gene>
    <name evidence="1" type="ORF">DRV84_07780</name>
</gene>
<dbReference type="Gene3D" id="3.40.630.40">
    <property type="entry name" value="Zn-dependent exopeptidases"/>
    <property type="match status" value="1"/>
</dbReference>
<dbReference type="AlphaFoldDB" id="A0A3D9BV26"/>
<dbReference type="RefSeq" id="WP_115979324.1">
    <property type="nucleotide sequence ID" value="NZ_QOHR01000007.1"/>
</dbReference>
<reference evidence="1 2" key="1">
    <citation type="journal article" date="2017" name="Int. J. Syst. Evol. Microbiol.">
        <title>Rhodosalinus sediminis gen. nov., sp. nov., isolated from marine saltern.</title>
        <authorList>
            <person name="Guo L.Y."/>
            <person name="Ling S.K."/>
            <person name="Li C.M."/>
            <person name="Chen G.J."/>
            <person name="Du Z.J."/>
        </authorList>
    </citation>
    <scope>NUCLEOTIDE SEQUENCE [LARGE SCALE GENOMIC DNA]</scope>
    <source>
        <strain evidence="1 2">WDN1C137</strain>
    </source>
</reference>
<proteinExistence type="predicted"/>
<dbReference type="Proteomes" id="UP000257131">
    <property type="component" value="Unassembled WGS sequence"/>
</dbReference>
<accession>A0A3D9BV26</accession>
<name>A0A3D9BV26_9RHOB</name>
<dbReference type="SUPFAM" id="SSF53187">
    <property type="entry name" value="Zn-dependent exopeptidases"/>
    <property type="match status" value="1"/>
</dbReference>
<dbReference type="OrthoDB" id="9802050at2"/>
<comment type="caution">
    <text evidence="1">The sequence shown here is derived from an EMBL/GenBank/DDBJ whole genome shotgun (WGS) entry which is preliminary data.</text>
</comment>
<dbReference type="EMBL" id="QOHR01000007">
    <property type="protein sequence ID" value="REC57338.1"/>
    <property type="molecule type" value="Genomic_DNA"/>
</dbReference>
<evidence type="ECO:0000313" key="1">
    <source>
        <dbReference type="EMBL" id="REC57338.1"/>
    </source>
</evidence>
<keyword evidence="2" id="KW-1185">Reference proteome</keyword>
<evidence type="ECO:0000313" key="2">
    <source>
        <dbReference type="Proteomes" id="UP000257131"/>
    </source>
</evidence>